<dbReference type="AlphaFoldDB" id="A0A3B6CEY2"/>
<dbReference type="KEGG" id="taes:123047118"/>
<dbReference type="Gramene" id="TraesJAG2B03G01048730.2">
    <property type="protein sequence ID" value="TraesJAG2B03G01048730.2"/>
    <property type="gene ID" value="TraesJAG2B03G01048730"/>
</dbReference>
<dbReference type="PANTHER" id="PTHR22937:SF224">
    <property type="entry name" value="E3 UBIQUITIN-PROTEIN LIGASE MBR1-RELATED"/>
    <property type="match status" value="1"/>
</dbReference>
<evidence type="ECO:0000256" key="8">
    <source>
        <dbReference type="ARBA" id="ARBA00022833"/>
    </source>
</evidence>
<evidence type="ECO:0000256" key="9">
    <source>
        <dbReference type="PROSITE-ProRule" id="PRU00175"/>
    </source>
</evidence>
<evidence type="ECO:0000256" key="7">
    <source>
        <dbReference type="ARBA" id="ARBA00022786"/>
    </source>
</evidence>
<evidence type="ECO:0000313" key="12">
    <source>
        <dbReference type="EnsemblPlants" id="TraesCS2B02G542200.2"/>
    </source>
</evidence>
<dbReference type="GO" id="GO:0043161">
    <property type="term" value="P:proteasome-mediated ubiquitin-dependent protein catabolic process"/>
    <property type="evidence" value="ECO:0007669"/>
    <property type="project" value="UniProtKB-ARBA"/>
</dbReference>
<gene>
    <name evidence="12" type="primary">LOC123047118</name>
</gene>
<dbReference type="Gene3D" id="3.30.40.10">
    <property type="entry name" value="Zinc/RING finger domain, C3HC4 (zinc finger)"/>
    <property type="match status" value="1"/>
</dbReference>
<feature type="compositionally biased region" description="Low complexity" evidence="10">
    <location>
        <begin position="291"/>
        <end position="307"/>
    </location>
</feature>
<feature type="domain" description="RING-type" evidence="11">
    <location>
        <begin position="623"/>
        <end position="664"/>
    </location>
</feature>
<dbReference type="RefSeq" id="XP_044326542.1">
    <property type="nucleotide sequence ID" value="XM_044470607.1"/>
</dbReference>
<dbReference type="Gramene" id="TraesNOR2B03G01064370.3">
    <property type="protein sequence ID" value="TraesNOR2B03G01064370.3"/>
    <property type="gene ID" value="TraesNOR2B03G01064370"/>
</dbReference>
<dbReference type="InterPro" id="IPR045191">
    <property type="entry name" value="MBR1/2-like"/>
</dbReference>
<evidence type="ECO:0000256" key="10">
    <source>
        <dbReference type="SAM" id="MobiDB-lite"/>
    </source>
</evidence>
<comment type="pathway">
    <text evidence="2">Protein modification; protein ubiquitination.</text>
</comment>
<keyword evidence="5" id="KW-0479">Metal-binding</keyword>
<evidence type="ECO:0000256" key="2">
    <source>
        <dbReference type="ARBA" id="ARBA00004906"/>
    </source>
</evidence>
<feature type="compositionally biased region" description="Polar residues" evidence="10">
    <location>
        <begin position="463"/>
        <end position="475"/>
    </location>
</feature>
<dbReference type="Gramene" id="TraesLDM2B03G01049950.2">
    <property type="protein sequence ID" value="TraesLDM2B03G01049950.2"/>
    <property type="gene ID" value="TraesLDM2B03G01049950"/>
</dbReference>
<feature type="region of interest" description="Disordered" evidence="10">
    <location>
        <begin position="285"/>
        <end position="316"/>
    </location>
</feature>
<dbReference type="SMART" id="SM00184">
    <property type="entry name" value="RING"/>
    <property type="match status" value="1"/>
</dbReference>
<evidence type="ECO:0000256" key="6">
    <source>
        <dbReference type="ARBA" id="ARBA00022771"/>
    </source>
</evidence>
<sequence>MQGQRNSVEQLADVFGFDHGSGSGNPVMDQQAYWNNMLGAADSQNLQGYEMNRGDGAIPYRSEAHQDGQFLGFWGSGEASSSGNALNYGSSNAIKAEHLNIGGGLRIGERRLAAEHNLSLDNVDISLNNASSHDLFGQSSNANSASQGKQQHAGSSRADATAQATELRLHPYRAFVLDDEQPEPFPSMNAFQNPLGNFPLMPEDMDQRPGSSLDGRRLACKRKNIEGVHGQFSAGASTSFSHRNDNAFHGIPSSSFNPAPGPNVSSHNFLLAPSSIEEQLSHYGAATGMPSSSYNHPSGGNNNSGNSERSFRARTATAQQVSPYGVWPSSGSIRQPGSWYHQAPAFQRAFDELEESMPVVSGINLQYQHPGNVVPGIPQTAHRFTGHGASSSRAGSLDNIILGREEVTGRNLVAPSYPNASAPLAAVDMRHLVPELSNWNSDNPGATIPGNVSSVSRANASSTISRPAGSTSLAHQNLHRRHPRNLSEEIGRLSGALRGPQHPRLRSGFLLERQGDGVWGVPLPMRNSREGRRLMEIRNALEMIQRGENVRFEQSIFYGGVEIHDRHRDMRLDIDNMSYEELLALEERIGNVSTGLTENDVMKLLKQRKFSSWRLSSMECEPCCICQEEYVDGDDLGTLHCGHDFHASCIRQWLVVKNLCPICKNTALKT</sequence>
<dbReference type="SUPFAM" id="SSF57850">
    <property type="entry name" value="RING/U-box"/>
    <property type="match status" value="1"/>
</dbReference>
<reference evidence="12" key="2">
    <citation type="submission" date="2018-10" db="UniProtKB">
        <authorList>
            <consortium name="EnsemblPlants"/>
        </authorList>
    </citation>
    <scope>IDENTIFICATION</scope>
</reference>
<keyword evidence="4" id="KW-0808">Transferase</keyword>
<dbReference type="Gramene" id="TraesKAR2B01G0492450.2">
    <property type="protein sequence ID" value="cds.TraesKAR2B01G0492450.2"/>
    <property type="gene ID" value="TraesKAR2B01G0492450"/>
</dbReference>
<dbReference type="STRING" id="4565.A0A3B6CEY2"/>
<evidence type="ECO:0000313" key="13">
    <source>
        <dbReference type="Proteomes" id="UP000019116"/>
    </source>
</evidence>
<feature type="compositionally biased region" description="Low complexity" evidence="10">
    <location>
        <begin position="453"/>
        <end position="462"/>
    </location>
</feature>
<dbReference type="Gramene" id="TraesNOR2B03G01064370.2">
    <property type="protein sequence ID" value="TraesNOR2B03G01064370.2"/>
    <property type="gene ID" value="TraesNOR2B03G01064370"/>
</dbReference>
<dbReference type="SMR" id="A0A3B6CEY2"/>
<dbReference type="InterPro" id="IPR013083">
    <property type="entry name" value="Znf_RING/FYVE/PHD"/>
</dbReference>
<dbReference type="PROSITE" id="PS50089">
    <property type="entry name" value="ZF_RING_2"/>
    <property type="match status" value="1"/>
</dbReference>
<dbReference type="Gramene" id="TraesCS2B02G542200.2">
    <property type="protein sequence ID" value="TraesCS2B02G542200.2"/>
    <property type="gene ID" value="TraesCS2B02G542200"/>
</dbReference>
<comment type="catalytic activity">
    <reaction evidence="1">
        <text>S-ubiquitinyl-[E2 ubiquitin-conjugating enzyme]-L-cysteine + [acceptor protein]-L-lysine = [E2 ubiquitin-conjugating enzyme]-L-cysteine + N(6)-ubiquitinyl-[acceptor protein]-L-lysine.</text>
        <dbReference type="EC" id="2.3.2.27"/>
    </reaction>
</comment>
<dbReference type="InterPro" id="IPR001841">
    <property type="entry name" value="Znf_RING"/>
</dbReference>
<dbReference type="GO" id="GO:0010228">
    <property type="term" value="P:vegetative to reproductive phase transition of meristem"/>
    <property type="evidence" value="ECO:0007669"/>
    <property type="project" value="UniProtKB-ARBA"/>
</dbReference>
<dbReference type="GO" id="GO:0008270">
    <property type="term" value="F:zinc ion binding"/>
    <property type="evidence" value="ECO:0007669"/>
    <property type="project" value="UniProtKB-KW"/>
</dbReference>
<keyword evidence="7" id="KW-0833">Ubl conjugation pathway</keyword>
<keyword evidence="6 9" id="KW-0863">Zinc-finger</keyword>
<feature type="region of interest" description="Disordered" evidence="10">
    <location>
        <begin position="453"/>
        <end position="484"/>
    </location>
</feature>
<feature type="region of interest" description="Disordered" evidence="10">
    <location>
        <begin position="136"/>
        <end position="163"/>
    </location>
</feature>
<evidence type="ECO:0000256" key="3">
    <source>
        <dbReference type="ARBA" id="ARBA00012483"/>
    </source>
</evidence>
<feature type="compositionally biased region" description="Polar residues" evidence="10">
    <location>
        <begin position="136"/>
        <end position="154"/>
    </location>
</feature>
<reference evidence="12" key="1">
    <citation type="submission" date="2018-08" db="EMBL/GenBank/DDBJ databases">
        <authorList>
            <person name="Rossello M."/>
        </authorList>
    </citation>
    <scope>NUCLEOTIDE SEQUENCE [LARGE SCALE GENOMIC DNA]</scope>
    <source>
        <strain evidence="12">cv. Chinese Spring</strain>
    </source>
</reference>
<name>A0A3B6CEY2_WHEAT</name>
<dbReference type="Gramene" id="TraesARI2B03G01064560.2">
    <property type="protein sequence ID" value="TraesARI2B03G01064560.2"/>
    <property type="gene ID" value="TraesARI2B03G01064560"/>
</dbReference>
<dbReference type="PANTHER" id="PTHR22937">
    <property type="entry name" value="E3 UBIQUITIN-PROTEIN LIGASE RNF165"/>
    <property type="match status" value="1"/>
</dbReference>
<dbReference type="OMA" id="TITEKWM"/>
<protein>
    <recommendedName>
        <fullName evidence="3">RING-type E3 ubiquitin transferase</fullName>
        <ecNumber evidence="3">2.3.2.27</ecNumber>
    </recommendedName>
</protein>
<dbReference type="Gramene" id="TraesCS2B03G1362700.1">
    <property type="protein sequence ID" value="TraesCS2B03G1362700.1.CDS"/>
    <property type="gene ID" value="TraesCS2B03G1362700"/>
</dbReference>
<dbReference type="GO" id="GO:0061630">
    <property type="term" value="F:ubiquitin protein ligase activity"/>
    <property type="evidence" value="ECO:0000318"/>
    <property type="project" value="GO_Central"/>
</dbReference>
<accession>A0A3B6CEY2</accession>
<evidence type="ECO:0000256" key="1">
    <source>
        <dbReference type="ARBA" id="ARBA00000900"/>
    </source>
</evidence>
<dbReference type="FunFam" id="3.30.40.10:FF:000309">
    <property type="entry name" value="E3 ubiquitin-protein ligase MBR2"/>
    <property type="match status" value="1"/>
</dbReference>
<evidence type="ECO:0000256" key="4">
    <source>
        <dbReference type="ARBA" id="ARBA00022679"/>
    </source>
</evidence>
<keyword evidence="13" id="KW-1185">Reference proteome</keyword>
<keyword evidence="8" id="KW-0862">Zinc</keyword>
<dbReference type="Gramene" id="TraesPARA_EIv1.0_0489520.1">
    <property type="protein sequence ID" value="TraesPARA_EIv1.0_0489520.1.CDS"/>
    <property type="gene ID" value="TraesPARA_EIv1.0_0489520"/>
</dbReference>
<dbReference type="GeneID" id="123047118"/>
<evidence type="ECO:0000256" key="5">
    <source>
        <dbReference type="ARBA" id="ARBA00022723"/>
    </source>
</evidence>
<proteinExistence type="predicted"/>
<dbReference type="Proteomes" id="UP000019116">
    <property type="component" value="Chromosome 2B"/>
</dbReference>
<evidence type="ECO:0000259" key="11">
    <source>
        <dbReference type="PROSITE" id="PS50089"/>
    </source>
</evidence>
<dbReference type="EnsemblPlants" id="TraesCS2B02G542200.2">
    <property type="protein sequence ID" value="TraesCS2B02G542200.2"/>
    <property type="gene ID" value="TraesCS2B02G542200"/>
</dbReference>
<dbReference type="PaxDb" id="4565-Traes_2BL_8ABF5E72E.1"/>
<dbReference type="Gramene" id="TraesSTA2B03G01043870.2">
    <property type="protein sequence ID" value="TraesSTA2B03G01043870.2"/>
    <property type="gene ID" value="TraesSTA2B03G01043870"/>
</dbReference>
<dbReference type="Pfam" id="PF13639">
    <property type="entry name" value="zf-RING_2"/>
    <property type="match status" value="1"/>
</dbReference>
<dbReference type="Gramene" id="TraesSYM2B03G01063780.1">
    <property type="protein sequence ID" value="TraesSYM2B03G01063780.1"/>
    <property type="gene ID" value="TraesSYM2B03G01063780"/>
</dbReference>
<dbReference type="EC" id="2.3.2.27" evidence="3"/>
<dbReference type="Gramene" id="TraesARI2B03G01064560.3">
    <property type="protein sequence ID" value="TraesARI2B03G01064560.3"/>
    <property type="gene ID" value="TraesARI2B03G01064560"/>
</dbReference>
<organism evidence="12">
    <name type="scientific">Triticum aestivum</name>
    <name type="common">Wheat</name>
    <dbReference type="NCBI Taxonomy" id="4565"/>
    <lineage>
        <taxon>Eukaryota</taxon>
        <taxon>Viridiplantae</taxon>
        <taxon>Streptophyta</taxon>
        <taxon>Embryophyta</taxon>
        <taxon>Tracheophyta</taxon>
        <taxon>Spermatophyta</taxon>
        <taxon>Magnoliopsida</taxon>
        <taxon>Liliopsida</taxon>
        <taxon>Poales</taxon>
        <taxon>Poaceae</taxon>
        <taxon>BOP clade</taxon>
        <taxon>Pooideae</taxon>
        <taxon>Triticodae</taxon>
        <taxon>Triticeae</taxon>
        <taxon>Triticinae</taxon>
        <taxon>Triticum</taxon>
    </lineage>
</organism>